<gene>
    <name evidence="2" type="ORF">CVLEPA_LOCUS9567</name>
</gene>
<dbReference type="Proteomes" id="UP001642483">
    <property type="component" value="Unassembled WGS sequence"/>
</dbReference>
<feature type="compositionally biased region" description="Polar residues" evidence="1">
    <location>
        <begin position="429"/>
        <end position="442"/>
    </location>
</feature>
<dbReference type="InterPro" id="IPR027886">
    <property type="entry name" value="SPMIP4"/>
</dbReference>
<feature type="compositionally biased region" description="Polar residues" evidence="1">
    <location>
        <begin position="732"/>
        <end position="752"/>
    </location>
</feature>
<comment type="caution">
    <text evidence="2">The sequence shown here is derived from an EMBL/GenBank/DDBJ whole genome shotgun (WGS) entry which is preliminary data.</text>
</comment>
<evidence type="ECO:0000313" key="2">
    <source>
        <dbReference type="EMBL" id="CAK8679319.1"/>
    </source>
</evidence>
<dbReference type="PANTHER" id="PTHR31393:SF2">
    <property type="entry name" value="CHROMOSOME 7 OPEN READING FRAME 31"/>
    <property type="match status" value="1"/>
</dbReference>
<reference evidence="2 3" key="1">
    <citation type="submission" date="2024-02" db="EMBL/GenBank/DDBJ databases">
        <authorList>
            <person name="Daric V."/>
            <person name="Darras S."/>
        </authorList>
    </citation>
    <scope>NUCLEOTIDE SEQUENCE [LARGE SCALE GENOMIC DNA]</scope>
</reference>
<dbReference type="Pfam" id="PF15093">
    <property type="entry name" value="SPMIP4-like"/>
    <property type="match status" value="1"/>
</dbReference>
<feature type="region of interest" description="Disordered" evidence="1">
    <location>
        <begin position="726"/>
        <end position="752"/>
    </location>
</feature>
<evidence type="ECO:0000313" key="3">
    <source>
        <dbReference type="Proteomes" id="UP001642483"/>
    </source>
</evidence>
<feature type="compositionally biased region" description="Low complexity" evidence="1">
    <location>
        <begin position="651"/>
        <end position="664"/>
    </location>
</feature>
<feature type="compositionally biased region" description="Basic and acidic residues" evidence="1">
    <location>
        <begin position="443"/>
        <end position="461"/>
    </location>
</feature>
<feature type="compositionally biased region" description="Low complexity" evidence="1">
    <location>
        <begin position="685"/>
        <end position="696"/>
    </location>
</feature>
<feature type="compositionally biased region" description="Basic and acidic residues" evidence="1">
    <location>
        <begin position="605"/>
        <end position="616"/>
    </location>
</feature>
<evidence type="ECO:0000256" key="1">
    <source>
        <dbReference type="SAM" id="MobiDB-lite"/>
    </source>
</evidence>
<name>A0ABP0FI27_CLALP</name>
<accession>A0ABP0FI27</accession>
<sequence length="852" mass="97653">MAAVEASLPLSHFYRETLGTEHLSQNLRSNELFTPLQLNRVTVSPTRYEQYRSLLEKQPRLPWGRLRDYGGLQKVQLPEEFIKLKGFPPEVVQKGHRHYGTGASDPRDLKVEQYYDITDLHKSQVRTSDQVLLPSPHKEMTHRQVNRPFPAEHPYTSHMSRFALFPKYTTPDDPESGDPARCSRPLHSNAPANAHKAIVMNKSKGAPFRRELQHYPLESEKSALEWSGEDDFYQLMKSPDRGRQPYYPTPPKIVHPNLRLRQEDQRLELRSANALRNLERDQWKTTYDYNYTGNGPSNVMHIDDYHKKLVDEIQSGRQSRNNDMIPLTSPTFLPPRPLEGRYARLYQQKRHLSADVRYPDDVPDPDPVDVMDSREYTSLPGSSRALRRKDEWYKTATSGQVVDDDAKVTSSKSSPLHDDDVDDQWRSMQLKSHSDHGLQTVTSKKEAGIDPRKSGEYDRLPKNVEELEQLPEVKESYLKNYQDERDKNFKTIERRNEKGKLELQYQPMQDLHAMRNKVDQIGTRFQPLALAQHQDQVSGDLSLLDDVKMGITQREATSYRTGLKFSTENISDCGPGTALHDRQLEGYETFPTTWRRHIPVTDPPEQNHRGNLERSVTRTNPFSMSLDAERLEGGADGVMDTSGSSTGSILRTPGSPPRTGSSRSISFNEVVRVATTEYGTRFKLSTSPLSSADSSPQLKTTRPSTPFPVSPRPISEPAIYPGISASGPALRPSSSFPRQQTRPSTQGHWSWNYDTRHKGEFEPMGWSPKPTTPRPHSSLLEIQNSWSKADAHRRFHENLPEQAPDMRDHTRHYELADCSADLRFHHSIKHKEKRHTFYGLNSYHFYNGNPIV</sequence>
<feature type="region of interest" description="Disordered" evidence="1">
    <location>
        <begin position="596"/>
        <end position="664"/>
    </location>
</feature>
<organism evidence="2 3">
    <name type="scientific">Clavelina lepadiformis</name>
    <name type="common">Light-bulb sea squirt</name>
    <name type="synonym">Ascidia lepadiformis</name>
    <dbReference type="NCBI Taxonomy" id="159417"/>
    <lineage>
        <taxon>Eukaryota</taxon>
        <taxon>Metazoa</taxon>
        <taxon>Chordata</taxon>
        <taxon>Tunicata</taxon>
        <taxon>Ascidiacea</taxon>
        <taxon>Aplousobranchia</taxon>
        <taxon>Clavelinidae</taxon>
        <taxon>Clavelina</taxon>
    </lineage>
</organism>
<dbReference type="PANTHER" id="PTHR31393">
    <property type="entry name" value="C5ORF31"/>
    <property type="match status" value="1"/>
</dbReference>
<feature type="region of interest" description="Disordered" evidence="1">
    <location>
        <begin position="429"/>
        <end position="461"/>
    </location>
</feature>
<feature type="region of interest" description="Disordered" evidence="1">
    <location>
        <begin position="354"/>
        <end position="382"/>
    </location>
</feature>
<proteinExistence type="predicted"/>
<protein>
    <submittedName>
        <fullName evidence="2">Uncharacterized protein</fullName>
    </submittedName>
</protein>
<keyword evidence="3" id="KW-1185">Reference proteome</keyword>
<feature type="region of interest" description="Disordered" evidence="1">
    <location>
        <begin position="685"/>
        <end position="713"/>
    </location>
</feature>
<dbReference type="EMBL" id="CAWYQH010000057">
    <property type="protein sequence ID" value="CAK8679319.1"/>
    <property type="molecule type" value="Genomic_DNA"/>
</dbReference>